<dbReference type="OrthoDB" id="676306at2"/>
<dbReference type="EMBL" id="SMAD01000012">
    <property type="protein sequence ID" value="TCS85481.1"/>
    <property type="molecule type" value="Genomic_DNA"/>
</dbReference>
<proteinExistence type="predicted"/>
<feature type="compositionally biased region" description="Low complexity" evidence="1">
    <location>
        <begin position="172"/>
        <end position="183"/>
    </location>
</feature>
<sequence length="286" mass="30318">MANYQYIDQPPQWKKALAYASGVYIVILLVLYFVYIRTQQETREEILSGGIEINYGPDEVGMGTDYTSMEAVSASPEANNRPPVETQEEVAASSNPVPEADERRIATQDFEEAPAVKSSNNPEVTAKPVEGPVTNNDHSQPEEKKEPVVNQNALYKGNQSEGAGSGDGTGTQAGNQGAQTGNNLSNSYEGTGSGGGGIALNLAGRYFTSRPTLQDDGQSTGKIAVQITVDRSGNIKTAKAGARGTTISSAALWAKCEQAVMNAKLNPIAKGPEIQAGTVVFTFILR</sequence>
<keyword evidence="4" id="KW-1185">Reference proteome</keyword>
<evidence type="ECO:0000256" key="2">
    <source>
        <dbReference type="SAM" id="Phobius"/>
    </source>
</evidence>
<name>A0A4R3KMF6_9SPHI</name>
<keyword evidence="2" id="KW-1133">Transmembrane helix</keyword>
<dbReference type="RefSeq" id="WP_132130195.1">
    <property type="nucleotide sequence ID" value="NZ_CP042432.1"/>
</dbReference>
<feature type="compositionally biased region" description="Polar residues" evidence="1">
    <location>
        <begin position="149"/>
        <end position="162"/>
    </location>
</feature>
<accession>A0A4R3KMF6</accession>
<keyword evidence="2" id="KW-0812">Transmembrane</keyword>
<comment type="caution">
    <text evidence="3">The sequence shown here is derived from an EMBL/GenBank/DDBJ whole genome shotgun (WGS) entry which is preliminary data.</text>
</comment>
<feature type="transmembrane region" description="Helical" evidence="2">
    <location>
        <begin position="16"/>
        <end position="35"/>
    </location>
</feature>
<organism evidence="3 4">
    <name type="scientific">Anseongella ginsenosidimutans</name>
    <dbReference type="NCBI Taxonomy" id="496056"/>
    <lineage>
        <taxon>Bacteria</taxon>
        <taxon>Pseudomonadati</taxon>
        <taxon>Bacteroidota</taxon>
        <taxon>Sphingobacteriia</taxon>
        <taxon>Sphingobacteriales</taxon>
        <taxon>Sphingobacteriaceae</taxon>
        <taxon>Anseongella</taxon>
    </lineage>
</organism>
<gene>
    <name evidence="3" type="ORF">EDD80_11256</name>
</gene>
<keyword evidence="2" id="KW-0472">Membrane</keyword>
<evidence type="ECO:0008006" key="5">
    <source>
        <dbReference type="Google" id="ProtNLM"/>
    </source>
</evidence>
<dbReference type="AlphaFoldDB" id="A0A4R3KMF6"/>
<feature type="region of interest" description="Disordered" evidence="1">
    <location>
        <begin position="70"/>
        <end position="190"/>
    </location>
</feature>
<reference evidence="3 4" key="1">
    <citation type="submission" date="2019-03" db="EMBL/GenBank/DDBJ databases">
        <title>Genomic Encyclopedia of Type Strains, Phase IV (KMG-IV): sequencing the most valuable type-strain genomes for metagenomic binning, comparative biology and taxonomic classification.</title>
        <authorList>
            <person name="Goeker M."/>
        </authorList>
    </citation>
    <scope>NUCLEOTIDE SEQUENCE [LARGE SCALE GENOMIC DNA]</scope>
    <source>
        <strain evidence="3 4">DSM 21100</strain>
    </source>
</reference>
<dbReference type="Proteomes" id="UP000295807">
    <property type="component" value="Unassembled WGS sequence"/>
</dbReference>
<evidence type="ECO:0000256" key="1">
    <source>
        <dbReference type="SAM" id="MobiDB-lite"/>
    </source>
</evidence>
<protein>
    <recommendedName>
        <fullName evidence="5">Outer membrane transport energization protein TonB</fullName>
    </recommendedName>
</protein>
<evidence type="ECO:0000313" key="3">
    <source>
        <dbReference type="EMBL" id="TCS85481.1"/>
    </source>
</evidence>
<evidence type="ECO:0000313" key="4">
    <source>
        <dbReference type="Proteomes" id="UP000295807"/>
    </source>
</evidence>